<evidence type="ECO:0000256" key="6">
    <source>
        <dbReference type="ARBA" id="ARBA00022737"/>
    </source>
</evidence>
<keyword evidence="10" id="KW-0966">Cell projection</keyword>
<dbReference type="EMBL" id="CAJHNH020008468">
    <property type="protein sequence ID" value="CAG5135897.1"/>
    <property type="molecule type" value="Genomic_DNA"/>
</dbReference>
<dbReference type="AlphaFoldDB" id="A0A8S4A2A3"/>
<keyword evidence="8 12" id="KW-0175">Coiled coil</keyword>
<dbReference type="InterPro" id="IPR051570">
    <property type="entry name" value="TBC1_cilium_biogenesis"/>
</dbReference>
<keyword evidence="6" id="KW-0677">Repeat</keyword>
<evidence type="ECO:0000256" key="1">
    <source>
        <dbReference type="ARBA" id="ARBA00004120"/>
    </source>
</evidence>
<dbReference type="GO" id="GO:0060271">
    <property type="term" value="P:cilium assembly"/>
    <property type="evidence" value="ECO:0007669"/>
    <property type="project" value="UniProtKB-ARBA"/>
</dbReference>
<dbReference type="SUPFAM" id="SSF50978">
    <property type="entry name" value="WD40 repeat-like"/>
    <property type="match status" value="1"/>
</dbReference>
<evidence type="ECO:0000256" key="12">
    <source>
        <dbReference type="SAM" id="Coils"/>
    </source>
</evidence>
<dbReference type="PANTHER" id="PTHR19853:SF1">
    <property type="entry name" value="TBC1 DOMAIN FAMILY MEMBER 31"/>
    <property type="match status" value="1"/>
</dbReference>
<dbReference type="Proteomes" id="UP000678393">
    <property type="component" value="Unassembled WGS sequence"/>
</dbReference>
<dbReference type="PROSITE" id="PS50086">
    <property type="entry name" value="TBC_RABGAP"/>
    <property type="match status" value="1"/>
</dbReference>
<dbReference type="GO" id="GO:0034451">
    <property type="term" value="C:centriolar satellite"/>
    <property type="evidence" value="ECO:0007669"/>
    <property type="project" value="UniProtKB-SubCell"/>
</dbReference>
<dbReference type="FunFam" id="1.10.472.80:FF:000022">
    <property type="entry name" value="TBC1 domain family, member 31"/>
    <property type="match status" value="1"/>
</dbReference>
<evidence type="ECO:0000313" key="14">
    <source>
        <dbReference type="EMBL" id="CAG5135897.1"/>
    </source>
</evidence>
<comment type="subcellular location">
    <subcellularLocation>
        <location evidence="1">Cytoplasm</location>
        <location evidence="1">Cytoskeleton</location>
        <location evidence="1">Cilium basal body</location>
    </subcellularLocation>
    <subcellularLocation>
        <location evidence="2">Cytoplasm</location>
        <location evidence="2">Cytoskeleton</location>
        <location evidence="2">Microtubule organizing center</location>
        <location evidence="2">Centrosome</location>
        <location evidence="2">Centriolar satellite</location>
    </subcellularLocation>
</comment>
<dbReference type="OrthoDB" id="5578278at2759"/>
<keyword evidence="4" id="KW-0963">Cytoplasm</keyword>
<evidence type="ECO:0000256" key="5">
    <source>
        <dbReference type="ARBA" id="ARBA00022574"/>
    </source>
</evidence>
<dbReference type="Pfam" id="PF00566">
    <property type="entry name" value="RabGAP-TBC"/>
    <property type="match status" value="1"/>
</dbReference>
<evidence type="ECO:0000256" key="2">
    <source>
        <dbReference type="ARBA" id="ARBA00004607"/>
    </source>
</evidence>
<keyword evidence="9" id="KW-0206">Cytoskeleton</keyword>
<evidence type="ECO:0000256" key="8">
    <source>
        <dbReference type="ARBA" id="ARBA00023054"/>
    </source>
</evidence>
<dbReference type="SMART" id="SM00320">
    <property type="entry name" value="WD40"/>
    <property type="match status" value="7"/>
</dbReference>
<proteinExistence type="predicted"/>
<evidence type="ECO:0000256" key="3">
    <source>
        <dbReference type="ARBA" id="ARBA00014199"/>
    </source>
</evidence>
<dbReference type="GO" id="GO:0036064">
    <property type="term" value="C:ciliary basal body"/>
    <property type="evidence" value="ECO:0007669"/>
    <property type="project" value="TreeGrafter"/>
</dbReference>
<feature type="coiled-coil region" evidence="12">
    <location>
        <begin position="723"/>
        <end position="801"/>
    </location>
</feature>
<keyword evidence="5" id="KW-0853">WD repeat</keyword>
<accession>A0A8S4A2A3</accession>
<keyword evidence="15" id="KW-1185">Reference proteome</keyword>
<keyword evidence="7" id="KW-0970">Cilium biogenesis/degradation</keyword>
<dbReference type="SUPFAM" id="SSF47923">
    <property type="entry name" value="Ypt/Rab-GAP domain of gyp1p"/>
    <property type="match status" value="1"/>
</dbReference>
<evidence type="ECO:0000256" key="7">
    <source>
        <dbReference type="ARBA" id="ARBA00022794"/>
    </source>
</evidence>
<dbReference type="PANTHER" id="PTHR19853">
    <property type="entry name" value="WD REPEAT CONTAINING PROTEIN 3 WDR3"/>
    <property type="match status" value="1"/>
</dbReference>
<dbReference type="Gene3D" id="2.130.10.10">
    <property type="entry name" value="YVTN repeat-like/Quinoprotein amine dehydrogenase"/>
    <property type="match status" value="2"/>
</dbReference>
<comment type="function">
    <text evidence="11">Molecular adapter which is involved in cilium biogenesis. Part of a functional complex including OFD1 a centriolar protein involved in cilium assembly. Could regulate the cAMP-dependent phosphorylation of OFD1, and its subsequent ubiquitination by PJA2 which ultimately leads to its proteasomal degradation.</text>
</comment>
<sequence>MELDVGDKTSGRIWHRKPNIAKEDGLLFKVKESAPCSSYTSSRNIRFVNVSFDNSCDRFIATDHRGYIFLFDLSINRFTLVLKAGQPCTAVVFNLRHGAEFLVGLEDCSVKCFDADKGDLVAEMKGHKSPVHRISVSVSGNLALTTSSETTHLWDLNTFQKKHKLNIKDDVALLQTFFLPNSNIVLTCFCDDTIFAWDLDSMACKYQLPIPTETRPQYRAFAVSLDSHHLVAAGKSRLLHLWHLDTQRLIRAIEMPTHVKTVKQVEFVPYISSQGIDQMLAVLSQDGVLQFIHTDSCKLLFDIGNVELKVLFVTIDSLGQYAVTVMDDGKLHIYSIAALLAEHNKLPAPTLMKVIPRSKASDAMRTGNKTKRAKSVQKLSRPEITEPYIKNDYVDIKNVCLEGLNKDRLLTILKGYGEYPAKYRTFIWQKILQLPDNFTAYAALVDKGVHPAYRKLHEVYPIKSQKLFRVLQRILSALAYWSPVFGEAQYLPSFAFPFVRLYQNNHLTCFELLATVIVNWSQHWFEYFPNPPINILGMIENLLAQHDLPLLHHFMKYNITSQIYAWPLLETAFSEVLTQDEWLIMWDNILSNQPAFLLIIVVAYNICAHGSLIKCTQVEDFQFFYHHQNALSIRQILTKAYSLMETSPVEKLNTFEPLTKGNYPVFNKYPKSIVDYQVQERERIRQEELEFLRQRNIALDVEKMTLERHGKEDQWYRQNNVLIEAEDRRKRMIQEEEAKLAEQRQRLLALNREVKMKELALLEASRLKCLQYQKEQREMELRRLDDQLQKTALQLDQETDAAIENAEFSNIRLQFEKNLLEQKMAGSTTVKTVIKDLEDIDFQSIPTSEEVSFERERYTTDNKDILLLHEVRLLRQKLATESRAKRQALPVAFETD</sequence>
<evidence type="ECO:0000313" key="15">
    <source>
        <dbReference type="Proteomes" id="UP000678393"/>
    </source>
</evidence>
<evidence type="ECO:0000256" key="10">
    <source>
        <dbReference type="ARBA" id="ARBA00023273"/>
    </source>
</evidence>
<dbReference type="InterPro" id="IPR001680">
    <property type="entry name" value="WD40_rpt"/>
</dbReference>
<protein>
    <recommendedName>
        <fullName evidence="3">TBC1 domain family member 31</fullName>
    </recommendedName>
</protein>
<gene>
    <name evidence="14" type="ORF">CUNI_LOCUS21455</name>
</gene>
<dbReference type="Gene3D" id="1.10.472.80">
    <property type="entry name" value="Ypt/Rab-GAP domain of gyp1p, domain 3"/>
    <property type="match status" value="1"/>
</dbReference>
<dbReference type="Pfam" id="PF00400">
    <property type="entry name" value="WD40"/>
    <property type="match status" value="1"/>
</dbReference>
<name>A0A8S4A2A3_9EUPU</name>
<dbReference type="InterPro" id="IPR015943">
    <property type="entry name" value="WD40/YVTN_repeat-like_dom_sf"/>
</dbReference>
<reference evidence="14" key="1">
    <citation type="submission" date="2021-04" db="EMBL/GenBank/DDBJ databases">
        <authorList>
            <consortium name="Molecular Ecology Group"/>
        </authorList>
    </citation>
    <scope>NUCLEOTIDE SEQUENCE</scope>
</reference>
<dbReference type="GO" id="GO:0060090">
    <property type="term" value="F:molecular adaptor activity"/>
    <property type="evidence" value="ECO:0007669"/>
    <property type="project" value="UniProtKB-ARBA"/>
</dbReference>
<dbReference type="InterPro" id="IPR035969">
    <property type="entry name" value="Rab-GAP_TBC_sf"/>
</dbReference>
<evidence type="ECO:0000256" key="11">
    <source>
        <dbReference type="ARBA" id="ARBA00034464"/>
    </source>
</evidence>
<comment type="caution">
    <text evidence="14">The sequence shown here is derived from an EMBL/GenBank/DDBJ whole genome shotgun (WGS) entry which is preliminary data.</text>
</comment>
<evidence type="ECO:0000256" key="4">
    <source>
        <dbReference type="ARBA" id="ARBA00022490"/>
    </source>
</evidence>
<organism evidence="14 15">
    <name type="scientific">Candidula unifasciata</name>
    <dbReference type="NCBI Taxonomy" id="100452"/>
    <lineage>
        <taxon>Eukaryota</taxon>
        <taxon>Metazoa</taxon>
        <taxon>Spiralia</taxon>
        <taxon>Lophotrochozoa</taxon>
        <taxon>Mollusca</taxon>
        <taxon>Gastropoda</taxon>
        <taxon>Heterobranchia</taxon>
        <taxon>Euthyneura</taxon>
        <taxon>Panpulmonata</taxon>
        <taxon>Eupulmonata</taxon>
        <taxon>Stylommatophora</taxon>
        <taxon>Helicina</taxon>
        <taxon>Helicoidea</taxon>
        <taxon>Geomitridae</taxon>
        <taxon>Candidula</taxon>
    </lineage>
</organism>
<evidence type="ECO:0000256" key="9">
    <source>
        <dbReference type="ARBA" id="ARBA00023212"/>
    </source>
</evidence>
<dbReference type="InterPro" id="IPR036322">
    <property type="entry name" value="WD40_repeat_dom_sf"/>
</dbReference>
<dbReference type="InterPro" id="IPR000195">
    <property type="entry name" value="Rab-GAP-TBC_dom"/>
</dbReference>
<evidence type="ECO:0000259" key="13">
    <source>
        <dbReference type="PROSITE" id="PS50086"/>
    </source>
</evidence>
<feature type="domain" description="Rab-GAP TBC" evidence="13">
    <location>
        <begin position="418"/>
        <end position="593"/>
    </location>
</feature>